<evidence type="ECO:0000256" key="7">
    <source>
        <dbReference type="SAM" id="MobiDB-lite"/>
    </source>
</evidence>
<feature type="compositionally biased region" description="Pro residues" evidence="7">
    <location>
        <begin position="262"/>
        <end position="272"/>
    </location>
</feature>
<dbReference type="GO" id="GO:0033962">
    <property type="term" value="P:P-body assembly"/>
    <property type="evidence" value="ECO:0007669"/>
    <property type="project" value="EnsemblFungi"/>
</dbReference>
<keyword evidence="5" id="KW-0694">RNA-binding</keyword>
<comment type="similarity">
    <text evidence="3">Belongs to the PAT1 family.</text>
</comment>
<reference evidence="9" key="2">
    <citation type="submission" date="2014-02" db="EMBL/GenBank/DDBJ databases">
        <title>Complete DNA sequence of /Kuraishia capsulata/ illustrates novel genomic features among budding yeasts (/Saccharomycotina/).</title>
        <authorList>
            <person name="Morales L."/>
            <person name="Noel B."/>
            <person name="Porcel B."/>
            <person name="Marcet-Houben M."/>
            <person name="Hullo M-F."/>
            <person name="Sacerdot C."/>
            <person name="Tekaia F."/>
            <person name="Leh-Louis V."/>
            <person name="Despons L."/>
            <person name="Khanna V."/>
            <person name="Aury J-M."/>
            <person name="Barbe V."/>
            <person name="Couloux A."/>
            <person name="Labadie K."/>
            <person name="Pelletier E."/>
            <person name="Souciet J-L."/>
            <person name="Boekhout T."/>
            <person name="Gabaldon T."/>
            <person name="Wincker P."/>
            <person name="Dujon B."/>
        </authorList>
    </citation>
    <scope>NUCLEOTIDE SEQUENCE</scope>
    <source>
        <strain evidence="9">CBS 1993</strain>
    </source>
</reference>
<dbReference type="STRING" id="1382522.W6MJ67"/>
<protein>
    <recommendedName>
        <fullName evidence="8">mRNA decay factor PAT1 domain-containing protein</fullName>
    </recommendedName>
</protein>
<dbReference type="Proteomes" id="UP000019384">
    <property type="component" value="Unassembled WGS sequence"/>
</dbReference>
<evidence type="ECO:0000256" key="5">
    <source>
        <dbReference type="ARBA" id="ARBA00022884"/>
    </source>
</evidence>
<accession>W6MJ67</accession>
<dbReference type="InterPro" id="IPR019167">
    <property type="entry name" value="PAT1_dom"/>
</dbReference>
<evidence type="ECO:0000259" key="8">
    <source>
        <dbReference type="Pfam" id="PF09770"/>
    </source>
</evidence>
<organism evidence="9 10">
    <name type="scientific">Kuraishia capsulata CBS 1993</name>
    <dbReference type="NCBI Taxonomy" id="1382522"/>
    <lineage>
        <taxon>Eukaryota</taxon>
        <taxon>Fungi</taxon>
        <taxon>Dikarya</taxon>
        <taxon>Ascomycota</taxon>
        <taxon>Saccharomycotina</taxon>
        <taxon>Pichiomycetes</taxon>
        <taxon>Pichiales</taxon>
        <taxon>Pichiaceae</taxon>
        <taxon>Kuraishia</taxon>
    </lineage>
</organism>
<dbReference type="InterPro" id="IPR039900">
    <property type="entry name" value="Pat1-like"/>
</dbReference>
<gene>
    <name evidence="9" type="ORF">KUCA_T00001964001</name>
</gene>
<dbReference type="GO" id="GO:0003729">
    <property type="term" value="F:mRNA binding"/>
    <property type="evidence" value="ECO:0007669"/>
    <property type="project" value="EnsemblFungi"/>
</dbReference>
<dbReference type="PANTHER" id="PTHR21551:SF0">
    <property type="entry name" value="PROTEIN ASSOCIATED WITH TOPO II RELATED-1, ISOFORM A"/>
    <property type="match status" value="1"/>
</dbReference>
<dbReference type="GO" id="GO:0042149">
    <property type="term" value="P:cellular response to glucose starvation"/>
    <property type="evidence" value="ECO:0007669"/>
    <property type="project" value="EnsemblFungi"/>
</dbReference>
<evidence type="ECO:0000256" key="2">
    <source>
        <dbReference type="ARBA" id="ARBA00004201"/>
    </source>
</evidence>
<dbReference type="GO" id="GO:0000932">
    <property type="term" value="C:P-body"/>
    <property type="evidence" value="ECO:0007669"/>
    <property type="project" value="UniProtKB-SubCell"/>
</dbReference>
<feature type="compositionally biased region" description="Basic and acidic residues" evidence="7">
    <location>
        <begin position="360"/>
        <end position="372"/>
    </location>
</feature>
<proteinExistence type="inferred from homology"/>
<keyword evidence="4" id="KW-0963">Cytoplasm</keyword>
<dbReference type="GO" id="GO:1990726">
    <property type="term" value="C:Lsm1-7-Pat1 complex"/>
    <property type="evidence" value="ECO:0007669"/>
    <property type="project" value="EnsemblFungi"/>
</dbReference>
<feature type="compositionally biased region" description="Low complexity" evidence="7">
    <location>
        <begin position="184"/>
        <end position="261"/>
    </location>
</feature>
<dbReference type="GO" id="GO:0000776">
    <property type="term" value="C:kinetochore"/>
    <property type="evidence" value="ECO:0007669"/>
    <property type="project" value="EnsemblFungi"/>
</dbReference>
<dbReference type="GO" id="GO:0000290">
    <property type="term" value="P:deadenylation-dependent decapping of nuclear-transcribed mRNA"/>
    <property type="evidence" value="ECO:0007669"/>
    <property type="project" value="EnsemblFungi"/>
</dbReference>
<evidence type="ECO:0000256" key="4">
    <source>
        <dbReference type="ARBA" id="ARBA00022490"/>
    </source>
</evidence>
<dbReference type="AlphaFoldDB" id="W6MJ67"/>
<evidence type="ECO:0000256" key="1">
    <source>
        <dbReference type="ARBA" id="ARBA00004123"/>
    </source>
</evidence>
<keyword evidence="6" id="KW-0539">Nucleus</keyword>
<dbReference type="GO" id="GO:0001731">
    <property type="term" value="P:formation of translation preinitiation complex"/>
    <property type="evidence" value="ECO:0007669"/>
    <property type="project" value="EnsemblFungi"/>
</dbReference>
<reference evidence="9" key="1">
    <citation type="submission" date="2013-12" db="EMBL/GenBank/DDBJ databases">
        <authorList>
            <person name="Genoscope - CEA"/>
        </authorList>
    </citation>
    <scope>NUCLEOTIDE SEQUENCE</scope>
    <source>
        <strain evidence="9">CBS 1993</strain>
    </source>
</reference>
<feature type="domain" description="mRNA decay factor PAT1" evidence="8">
    <location>
        <begin position="70"/>
        <end position="824"/>
    </location>
</feature>
<feature type="region of interest" description="Disordered" evidence="7">
    <location>
        <begin position="181"/>
        <end position="372"/>
    </location>
</feature>
<dbReference type="GO" id="GO:0045947">
    <property type="term" value="P:negative regulation of translational initiation"/>
    <property type="evidence" value="ECO:0007669"/>
    <property type="project" value="EnsemblFungi"/>
</dbReference>
<dbReference type="EMBL" id="HG793126">
    <property type="protein sequence ID" value="CDK25993.1"/>
    <property type="molecule type" value="Genomic_DNA"/>
</dbReference>
<evidence type="ECO:0000313" key="10">
    <source>
        <dbReference type="Proteomes" id="UP000019384"/>
    </source>
</evidence>
<dbReference type="GO" id="GO:0010494">
    <property type="term" value="C:cytoplasmic stress granule"/>
    <property type="evidence" value="ECO:0007669"/>
    <property type="project" value="EnsemblFungi"/>
</dbReference>
<dbReference type="RefSeq" id="XP_022458003.1">
    <property type="nucleotide sequence ID" value="XM_022604198.1"/>
</dbReference>
<feature type="region of interest" description="Disordered" evidence="7">
    <location>
        <begin position="1"/>
        <end position="20"/>
    </location>
</feature>
<dbReference type="GO" id="GO:0022627">
    <property type="term" value="C:cytosolic small ribosomal subunit"/>
    <property type="evidence" value="ECO:0007669"/>
    <property type="project" value="EnsemblFungi"/>
</dbReference>
<comment type="subcellular location">
    <subcellularLocation>
        <location evidence="2">Cytoplasm</location>
        <location evidence="2">P-body</location>
    </subcellularLocation>
    <subcellularLocation>
        <location evidence="1">Nucleus</location>
    </subcellularLocation>
</comment>
<keyword evidence="10" id="KW-1185">Reference proteome</keyword>
<evidence type="ECO:0000313" key="9">
    <source>
        <dbReference type="EMBL" id="CDK25993.1"/>
    </source>
</evidence>
<feature type="compositionally biased region" description="Low complexity" evidence="7">
    <location>
        <begin position="273"/>
        <end position="300"/>
    </location>
</feature>
<evidence type="ECO:0000256" key="3">
    <source>
        <dbReference type="ARBA" id="ARBA00009138"/>
    </source>
</evidence>
<evidence type="ECO:0000256" key="6">
    <source>
        <dbReference type="ARBA" id="ARBA00023242"/>
    </source>
</evidence>
<dbReference type="GeneID" id="34519391"/>
<dbReference type="GO" id="GO:0005634">
    <property type="term" value="C:nucleus"/>
    <property type="evidence" value="ECO:0007669"/>
    <property type="project" value="UniProtKB-SubCell"/>
</dbReference>
<feature type="compositionally biased region" description="Low complexity" evidence="7">
    <location>
        <begin position="326"/>
        <end position="346"/>
    </location>
</feature>
<name>W6MJ67_9ASCO</name>
<dbReference type="HOGENOM" id="CLU_012622_1_0_1"/>
<dbReference type="PANTHER" id="PTHR21551">
    <property type="entry name" value="TOPOISOMERASE II-ASSOCIATED PROTEIN PAT1"/>
    <property type="match status" value="1"/>
</dbReference>
<dbReference type="GO" id="GO:0003682">
    <property type="term" value="F:chromatin binding"/>
    <property type="evidence" value="ECO:0007669"/>
    <property type="project" value="EnsemblFungi"/>
</dbReference>
<dbReference type="OrthoDB" id="74835at2759"/>
<dbReference type="Pfam" id="PF09770">
    <property type="entry name" value="PAT1"/>
    <property type="match status" value="2"/>
</dbReference>
<feature type="domain" description="mRNA decay factor PAT1" evidence="8">
    <location>
        <begin position="16"/>
        <end position="60"/>
    </location>
</feature>
<sequence>MSFFGFDTSGPPKADKDLQTLDFEDTYEGLGEHPEEEEDAFNDETFGADIKTGRDFDFGTAQPQAQHLSYAQAAQKPIVEDVLKPMASLWSDQTVPEQQPQRAPTSGPKVLSLEEIEAQLMGRPVQPPQMMQPQMYGQNGYPFIMPPNVNPQQFQQFQQQFGGQLPPGFMFPPQGYPGQPPMFMPGMPNQQGIPPQLQQQHLHQFQQAQAQQAQQVPAQFQVQHGQPQGPPQVQQVQQQQQQQQQQAQPVHPQAQAQAQAPIPAPAPQPQAPAQPAETQAQAPAQTPAPSQPQSAPRAQASSNGQKLPLDEFPVLGSASVREHPTQPAQQQSYQQRQYSQHSQNPQYLQNPQNRGRIQRPRQDLTPEEREKLIIRSNKVARITRSSGFMTPRDKDFVTRFQLSQIVSQDPFNEDFYHQIFKILRNPGGGAEDMSYIAQKYLDQSGHRLGGKNRRADVALQRMQQQISKAVTVAKERGERTGTLAREGALGKVSIGSIRQPRKQLVVKRSENATEDELKQLNRNPAKISKFTRQAQLNIIEKVYSILLGLETLEREAKPISTEELFEALHVLDVVSDEEEHPFISLLGYEKGMRLFSRCFHLLTPDQKNACLLCLFGNLQKLNVVLRGSYKNYETSNFVIPEAVEKKINVFQMTVMKTLVLYISEASFEQVLRFIIELESSNSVLFVCTSKIGLSLITVLISRLELIKQESNANLSEAELEAWSLTYDKLFANLEERLVLIYPPTLSSSKSASFKPDDDSYIWQFLASVALAGKLQHQRVIVDEVRDEIFGIMGKARVLSEEGNSLDSAKFIGNLNLFLNVMGLKASETDISEL</sequence>